<gene>
    <name evidence="4" type="primary">LOC120275451</name>
</gene>
<dbReference type="SMART" id="SM00205">
    <property type="entry name" value="THN"/>
    <property type="match status" value="1"/>
</dbReference>
<dbReference type="InterPro" id="IPR017949">
    <property type="entry name" value="Thaumatin_CS"/>
</dbReference>
<sequence>MSMDGKPRRRIRAFSSFLLFLLFVQEAQPTSFTFSNNCNYTVWAGTLSGATSQSLSETGFKLTPAFSTTLSAPPGWSGRFWGRTLCSTDSTGKFSCTTADCATGTIPCNGAGSVPPATLAEITLSNNGGQDFYDISLVDGFNLPMSLSPVGGRGDCEPASCAWDVNTVCPSEMQVTSKSSGAVIACRSACNAFGDAKYCCTGAYASPSSCKPTNYSKLFKDVCPDAYSFAFDDPSSTFTCIGATTYLVTFCP</sequence>
<feature type="signal peptide" evidence="2">
    <location>
        <begin position="1"/>
        <end position="29"/>
    </location>
</feature>
<dbReference type="CDD" id="cd09218">
    <property type="entry name" value="TLP-PA"/>
    <property type="match status" value="1"/>
</dbReference>
<dbReference type="GeneID" id="120275451"/>
<dbReference type="PROSITE" id="PS00316">
    <property type="entry name" value="THAUMATIN_1"/>
    <property type="match status" value="1"/>
</dbReference>
<keyword evidence="2" id="KW-0732">Signal</keyword>
<dbReference type="PROSITE" id="PS51367">
    <property type="entry name" value="THAUMATIN_2"/>
    <property type="match status" value="1"/>
</dbReference>
<evidence type="ECO:0000313" key="3">
    <source>
        <dbReference type="Proteomes" id="UP001515500"/>
    </source>
</evidence>
<accession>A0AB40CDS7</accession>
<evidence type="ECO:0000313" key="4">
    <source>
        <dbReference type="RefSeq" id="XP_039137961.1"/>
    </source>
</evidence>
<evidence type="ECO:0000256" key="1">
    <source>
        <dbReference type="PIRSR" id="PIRSR002703-1"/>
    </source>
</evidence>
<dbReference type="Proteomes" id="UP001515500">
    <property type="component" value="Chromosome 14"/>
</dbReference>
<feature type="disulfide bond" evidence="1">
    <location>
        <begin position="101"/>
        <end position="108"/>
    </location>
</feature>
<dbReference type="InterPro" id="IPR037176">
    <property type="entry name" value="Osmotin/thaumatin-like_sf"/>
</dbReference>
<keyword evidence="1" id="KW-1015">Disulfide bond</keyword>
<feature type="disulfide bond" evidence="1">
    <location>
        <begin position="86"/>
        <end position="96"/>
    </location>
</feature>
<dbReference type="PIRSF" id="PIRSF002703">
    <property type="entry name" value="Thaumatin"/>
    <property type="match status" value="1"/>
</dbReference>
<dbReference type="PANTHER" id="PTHR31048">
    <property type="entry name" value="OS03G0233200 PROTEIN"/>
    <property type="match status" value="1"/>
</dbReference>
<keyword evidence="3" id="KW-1185">Reference proteome</keyword>
<dbReference type="RefSeq" id="XP_039137961.1">
    <property type="nucleotide sequence ID" value="XM_039282027.1"/>
</dbReference>
<dbReference type="SUPFAM" id="SSF49870">
    <property type="entry name" value="Osmotin, thaumatin-like protein"/>
    <property type="match status" value="1"/>
</dbReference>
<feature type="disulfide bond" evidence="1">
    <location>
        <begin position="169"/>
        <end position="186"/>
    </location>
</feature>
<dbReference type="PRINTS" id="PR00347">
    <property type="entry name" value="THAUMATIN"/>
</dbReference>
<proteinExistence type="predicted"/>
<feature type="chain" id="PRO_5044335355" evidence="2">
    <location>
        <begin position="30"/>
        <end position="252"/>
    </location>
</feature>
<reference evidence="4" key="1">
    <citation type="submission" date="2025-08" db="UniProtKB">
        <authorList>
            <consortium name="RefSeq"/>
        </authorList>
    </citation>
    <scope>IDENTIFICATION</scope>
</reference>
<dbReference type="Gene3D" id="2.60.110.10">
    <property type="entry name" value="Thaumatin"/>
    <property type="match status" value="1"/>
</dbReference>
<feature type="disulfide bond" evidence="1">
    <location>
        <begin position="190"/>
        <end position="199"/>
    </location>
</feature>
<feature type="disulfide bond" evidence="1">
    <location>
        <begin position="38"/>
        <end position="251"/>
    </location>
</feature>
<dbReference type="InterPro" id="IPR001938">
    <property type="entry name" value="Thaumatin"/>
</dbReference>
<feature type="disulfide bond" evidence="1">
    <location>
        <begin position="200"/>
        <end position="210"/>
    </location>
</feature>
<feature type="disulfide bond" evidence="1">
    <location>
        <begin position="156"/>
        <end position="240"/>
    </location>
</feature>
<evidence type="ECO:0000256" key="2">
    <source>
        <dbReference type="SAM" id="SignalP"/>
    </source>
</evidence>
<name>A0AB40CDS7_DIOCR</name>
<organism evidence="3 4">
    <name type="scientific">Dioscorea cayennensis subsp. rotundata</name>
    <name type="common">White Guinea yam</name>
    <name type="synonym">Dioscorea rotundata</name>
    <dbReference type="NCBI Taxonomy" id="55577"/>
    <lineage>
        <taxon>Eukaryota</taxon>
        <taxon>Viridiplantae</taxon>
        <taxon>Streptophyta</taxon>
        <taxon>Embryophyta</taxon>
        <taxon>Tracheophyta</taxon>
        <taxon>Spermatophyta</taxon>
        <taxon>Magnoliopsida</taxon>
        <taxon>Liliopsida</taxon>
        <taxon>Dioscoreales</taxon>
        <taxon>Dioscoreaceae</taxon>
        <taxon>Dioscorea</taxon>
    </lineage>
</organism>
<feature type="disulfide bond" evidence="1">
    <location>
        <begin position="161"/>
        <end position="223"/>
    </location>
</feature>
<dbReference type="AlphaFoldDB" id="A0AB40CDS7"/>
<protein>
    <submittedName>
        <fullName evidence="4">Thaumatin-like protein 1b</fullName>
    </submittedName>
</protein>
<dbReference type="FunFam" id="2.60.110.10:FF:000004">
    <property type="entry name" value="THAUMATIN-LIKE PROTEIN 1"/>
    <property type="match status" value="1"/>
</dbReference>
<dbReference type="Pfam" id="PF00314">
    <property type="entry name" value="Thaumatin"/>
    <property type="match status" value="1"/>
</dbReference>